<evidence type="ECO:0000313" key="5">
    <source>
        <dbReference type="Proteomes" id="UP000651977"/>
    </source>
</evidence>
<dbReference type="PIRSF" id="PIRSF000148">
    <property type="entry name" value="ASA_dh"/>
    <property type="match status" value="1"/>
</dbReference>
<name>A0ABQ1I2I4_9ALTE</name>
<feature type="domain" description="Semialdehyde dehydrogenase dimerisation" evidence="3">
    <location>
        <begin position="143"/>
        <end position="313"/>
    </location>
</feature>
<dbReference type="Pfam" id="PF02774">
    <property type="entry name" value="Semialdhyde_dhC"/>
    <property type="match status" value="1"/>
</dbReference>
<sequence length="334" mass="36709">MQQFHNVAIIGADNEQSQQLIELLEKNQFPVAQLFAVAIEQQDDEESTLKWQGQAVEFADPQLVNWSEVSVAWLLSSEEAALDIAEQACQLSTVIIDVVGAKPQALSYLHAAVNPEQIGELISERWLTCASSLAGQLALLLHIIQQDVELERVEVNAMLSAANKGKAGVDELAGQTARLLNGLPVEPAVFSQQLAFNLLPEQAEEGSSSDFEQQLSEQCRALLRSPELMVNVSAQHVPVFYGDSLSIHLYATYSLDLLSIREWLSEHSAFDLVEGEIVTPVNNIANNQSIVISRLRQNPYSDKGVNLNLMANNPLTGQLSNALQLAEILVKQYI</sequence>
<protein>
    <submittedName>
        <fullName evidence="4">Aspartate-semialdehyde dehydrogenase 2</fullName>
    </submittedName>
</protein>
<dbReference type="InterPro" id="IPR000534">
    <property type="entry name" value="Semialdehyde_DH_NAD-bd"/>
</dbReference>
<comment type="similarity">
    <text evidence="1">Belongs to the aspartate-semialdehyde dehydrogenase family.</text>
</comment>
<dbReference type="EMBL" id="BMDY01000014">
    <property type="protein sequence ID" value="GGB10108.1"/>
    <property type="molecule type" value="Genomic_DNA"/>
</dbReference>
<feature type="domain" description="Semialdehyde dehydrogenase NAD-binding" evidence="2">
    <location>
        <begin position="6"/>
        <end position="118"/>
    </location>
</feature>
<dbReference type="Proteomes" id="UP000651977">
    <property type="component" value="Unassembled WGS sequence"/>
</dbReference>
<evidence type="ECO:0000256" key="1">
    <source>
        <dbReference type="ARBA" id="ARBA00010584"/>
    </source>
</evidence>
<gene>
    <name evidence="4" type="primary">asd2</name>
    <name evidence="4" type="ORF">GCM10007414_24300</name>
</gene>
<dbReference type="SUPFAM" id="SSF55347">
    <property type="entry name" value="Glyceraldehyde-3-phosphate dehydrogenase-like, C-terminal domain"/>
    <property type="match status" value="1"/>
</dbReference>
<dbReference type="CDD" id="cd18129">
    <property type="entry name" value="ASADH_C_USG1_like"/>
    <property type="match status" value="1"/>
</dbReference>
<keyword evidence="5" id="KW-1185">Reference proteome</keyword>
<reference evidence="5" key="1">
    <citation type="journal article" date="2019" name="Int. J. Syst. Evol. Microbiol.">
        <title>The Global Catalogue of Microorganisms (GCM) 10K type strain sequencing project: providing services to taxonomists for standard genome sequencing and annotation.</title>
        <authorList>
            <consortium name="The Broad Institute Genomics Platform"/>
            <consortium name="The Broad Institute Genome Sequencing Center for Infectious Disease"/>
            <person name="Wu L."/>
            <person name="Ma J."/>
        </authorList>
    </citation>
    <scope>NUCLEOTIDE SEQUENCE [LARGE SCALE GENOMIC DNA]</scope>
    <source>
        <strain evidence="5">CGMCC 1.10131</strain>
    </source>
</reference>
<dbReference type="RefSeq" id="WP_055732033.1">
    <property type="nucleotide sequence ID" value="NZ_BMDY01000014.1"/>
</dbReference>
<evidence type="ECO:0000259" key="2">
    <source>
        <dbReference type="Pfam" id="PF01118"/>
    </source>
</evidence>
<dbReference type="InterPro" id="IPR036291">
    <property type="entry name" value="NAD(P)-bd_dom_sf"/>
</dbReference>
<organism evidence="4 5">
    <name type="scientific">Agarivorans gilvus</name>
    <dbReference type="NCBI Taxonomy" id="680279"/>
    <lineage>
        <taxon>Bacteria</taxon>
        <taxon>Pseudomonadati</taxon>
        <taxon>Pseudomonadota</taxon>
        <taxon>Gammaproteobacteria</taxon>
        <taxon>Alteromonadales</taxon>
        <taxon>Alteromonadaceae</taxon>
        <taxon>Agarivorans</taxon>
    </lineage>
</organism>
<dbReference type="Gene3D" id="3.40.50.720">
    <property type="entry name" value="NAD(P)-binding Rossmann-like Domain"/>
    <property type="match status" value="1"/>
</dbReference>
<comment type="caution">
    <text evidence="4">The sequence shown here is derived from an EMBL/GenBank/DDBJ whole genome shotgun (WGS) entry which is preliminary data.</text>
</comment>
<dbReference type="PANTHER" id="PTHR46278:SF2">
    <property type="entry name" value="ASPARTATE-SEMIALDEHYDE DEHYDROGENASE"/>
    <property type="match status" value="1"/>
</dbReference>
<dbReference type="InterPro" id="IPR012280">
    <property type="entry name" value="Semialdhyde_DH_dimer_dom"/>
</dbReference>
<accession>A0ABQ1I2I4</accession>
<proteinExistence type="inferred from homology"/>
<dbReference type="Pfam" id="PF01118">
    <property type="entry name" value="Semialdhyde_dh"/>
    <property type="match status" value="1"/>
</dbReference>
<dbReference type="SUPFAM" id="SSF51735">
    <property type="entry name" value="NAD(P)-binding Rossmann-fold domains"/>
    <property type="match status" value="1"/>
</dbReference>
<evidence type="ECO:0000259" key="3">
    <source>
        <dbReference type="Pfam" id="PF02774"/>
    </source>
</evidence>
<dbReference type="PANTHER" id="PTHR46278">
    <property type="entry name" value="DEHYDROGENASE, PUTATIVE-RELATED"/>
    <property type="match status" value="1"/>
</dbReference>
<dbReference type="CDD" id="cd17894">
    <property type="entry name" value="ASADH_USG1_N"/>
    <property type="match status" value="1"/>
</dbReference>
<evidence type="ECO:0000313" key="4">
    <source>
        <dbReference type="EMBL" id="GGB10108.1"/>
    </source>
</evidence>
<dbReference type="Gene3D" id="3.30.360.10">
    <property type="entry name" value="Dihydrodipicolinate Reductase, domain 2"/>
    <property type="match status" value="1"/>
</dbReference>